<comment type="caution">
    <text evidence="1">The sequence shown here is derived from an EMBL/GenBank/DDBJ whole genome shotgun (WGS) entry which is preliminary data.</text>
</comment>
<name>A0A8X6L031_TRICU</name>
<evidence type="ECO:0000313" key="1">
    <source>
        <dbReference type="EMBL" id="GFQ88668.1"/>
    </source>
</evidence>
<gene>
    <name evidence="1" type="ORF">TNCT_347611</name>
</gene>
<dbReference type="EMBL" id="BMAO01023431">
    <property type="protein sequence ID" value="GFQ88668.1"/>
    <property type="molecule type" value="Genomic_DNA"/>
</dbReference>
<accession>A0A8X6L031</accession>
<reference evidence="1" key="1">
    <citation type="submission" date="2020-07" db="EMBL/GenBank/DDBJ databases">
        <title>Multicomponent nature underlies the extraordinary mechanical properties of spider dragline silk.</title>
        <authorList>
            <person name="Kono N."/>
            <person name="Nakamura H."/>
            <person name="Mori M."/>
            <person name="Yoshida Y."/>
            <person name="Ohtoshi R."/>
            <person name="Malay A.D."/>
            <person name="Moran D.A.P."/>
            <person name="Tomita M."/>
            <person name="Numata K."/>
            <person name="Arakawa K."/>
        </authorList>
    </citation>
    <scope>NUCLEOTIDE SEQUENCE</scope>
</reference>
<evidence type="ECO:0000313" key="2">
    <source>
        <dbReference type="Proteomes" id="UP000887116"/>
    </source>
</evidence>
<dbReference type="Proteomes" id="UP000887116">
    <property type="component" value="Unassembled WGS sequence"/>
</dbReference>
<organism evidence="1 2">
    <name type="scientific">Trichonephila clavata</name>
    <name type="common">Joro spider</name>
    <name type="synonym">Nephila clavata</name>
    <dbReference type="NCBI Taxonomy" id="2740835"/>
    <lineage>
        <taxon>Eukaryota</taxon>
        <taxon>Metazoa</taxon>
        <taxon>Ecdysozoa</taxon>
        <taxon>Arthropoda</taxon>
        <taxon>Chelicerata</taxon>
        <taxon>Arachnida</taxon>
        <taxon>Araneae</taxon>
        <taxon>Araneomorphae</taxon>
        <taxon>Entelegynae</taxon>
        <taxon>Araneoidea</taxon>
        <taxon>Nephilidae</taxon>
        <taxon>Trichonephila</taxon>
    </lineage>
</organism>
<dbReference type="AlphaFoldDB" id="A0A8X6L031"/>
<sequence>MDSVSALHAAGTSSGAGTPSGLCLWVQKVGCADRIELKLGMEDIDCESYQRLQPRSSLHPTMRYSRHVQEICFFIMRKSSFLTWRMLPVPEEIHFMLKFFFLSRLTTSSFLSFCNDSIPSFIHSLIHYGFVT</sequence>
<keyword evidence="2" id="KW-1185">Reference proteome</keyword>
<protein>
    <submittedName>
        <fullName evidence="1">Uncharacterized protein</fullName>
    </submittedName>
</protein>
<proteinExistence type="predicted"/>